<keyword evidence="2" id="KW-0732">Signal</keyword>
<dbReference type="Pfam" id="PF09353">
    <property type="entry name" value="DUF1995"/>
    <property type="match status" value="1"/>
</dbReference>
<evidence type="ECO:0000256" key="2">
    <source>
        <dbReference type="SAM" id="SignalP"/>
    </source>
</evidence>
<comment type="caution">
    <text evidence="4">The sequence shown here is derived from an EMBL/GenBank/DDBJ whole genome shotgun (WGS) entry which is preliminary data.</text>
</comment>
<feature type="chain" id="PRO_5039949100" evidence="2">
    <location>
        <begin position="30"/>
        <end position="389"/>
    </location>
</feature>
<proteinExistence type="predicted"/>
<reference evidence="4" key="2">
    <citation type="submission" date="2021-04" db="EMBL/GenBank/DDBJ databases">
        <authorList>
            <person name="Podell S."/>
        </authorList>
    </citation>
    <scope>NUCLEOTIDE SEQUENCE</scope>
    <source>
        <strain evidence="4">Hildebrandi</strain>
    </source>
</reference>
<sequence length="389" mass="44467">MTTVQRNFSKLRLFWVGMTILGLFDPTLAFQNSYHCSIGAPVTKPLLNPLWMVTTNNEEDEAQKLLDRAAQLRAEIAQAEGKTLEQVQDEAKRKKDDEKRRIEQADRQRDAAKAQHNQSKDPGSYLVQVPNTVDDMVRQAARAVERAFQDGITRQTVRFNLVTENQSATEENEWPGGARQMYREAGKPLTDALLREIRAPTKKVDEMVQERRLAPTVKAQDIWDFDGSALHTAEAAEGASADIQALVFPNTDTKYLDDISKISEAMGSRLFLLVNPFWRNVDSWSFNLLAPGAKRKAQEVVFDQGFNETYSLMVFQVRGENCVAVKAYPYDWQLFAFREDDYYVNQESILRLGSTKEEPTSALVTELINSRPEFKDTRTMRQMKKNIQR</sequence>
<dbReference type="InterPro" id="IPR053021">
    <property type="entry name" value="Chloroplast_ADK"/>
</dbReference>
<dbReference type="Proteomes" id="UP000693970">
    <property type="component" value="Unassembled WGS sequence"/>
</dbReference>
<dbReference type="PANTHER" id="PTHR35509">
    <property type="entry name" value="DOMAIN PROTEIN, PUTATIVE (DUF1995)-RELATED"/>
    <property type="match status" value="1"/>
</dbReference>
<reference evidence="4" key="1">
    <citation type="journal article" date="2021" name="Sci. Rep.">
        <title>Diploid genomic architecture of Nitzschia inconspicua, an elite biomass production diatom.</title>
        <authorList>
            <person name="Oliver A."/>
            <person name="Podell S."/>
            <person name="Pinowska A."/>
            <person name="Traller J.C."/>
            <person name="Smith S.R."/>
            <person name="McClure R."/>
            <person name="Beliaev A."/>
            <person name="Bohutskyi P."/>
            <person name="Hill E.A."/>
            <person name="Rabines A."/>
            <person name="Zheng H."/>
            <person name="Allen L.Z."/>
            <person name="Kuo A."/>
            <person name="Grigoriev I.V."/>
            <person name="Allen A.E."/>
            <person name="Hazlebeck D."/>
            <person name="Allen E.E."/>
        </authorList>
    </citation>
    <scope>NUCLEOTIDE SEQUENCE</scope>
    <source>
        <strain evidence="4">Hildebrandi</strain>
    </source>
</reference>
<name>A0A9K3M1P2_9STRA</name>
<feature type="compositionally biased region" description="Basic and acidic residues" evidence="1">
    <location>
        <begin position="89"/>
        <end position="113"/>
    </location>
</feature>
<dbReference type="EMBL" id="JAGRRH010000003">
    <property type="protein sequence ID" value="KAG7372484.1"/>
    <property type="molecule type" value="Genomic_DNA"/>
</dbReference>
<dbReference type="PANTHER" id="PTHR35509:SF4">
    <property type="entry name" value="DUF1995 DOMAIN-CONTAINING PROTEIN"/>
    <property type="match status" value="1"/>
</dbReference>
<gene>
    <name evidence="4" type="ORF">IV203_018627</name>
</gene>
<evidence type="ECO:0000313" key="5">
    <source>
        <dbReference type="Proteomes" id="UP000693970"/>
    </source>
</evidence>
<organism evidence="4 5">
    <name type="scientific">Nitzschia inconspicua</name>
    <dbReference type="NCBI Taxonomy" id="303405"/>
    <lineage>
        <taxon>Eukaryota</taxon>
        <taxon>Sar</taxon>
        <taxon>Stramenopiles</taxon>
        <taxon>Ochrophyta</taxon>
        <taxon>Bacillariophyta</taxon>
        <taxon>Bacillariophyceae</taxon>
        <taxon>Bacillariophycidae</taxon>
        <taxon>Bacillariales</taxon>
        <taxon>Bacillariaceae</taxon>
        <taxon>Nitzschia</taxon>
    </lineage>
</organism>
<feature type="region of interest" description="Disordered" evidence="1">
    <location>
        <begin position="83"/>
        <end position="126"/>
    </location>
</feature>
<keyword evidence="5" id="KW-1185">Reference proteome</keyword>
<feature type="domain" description="DUF1995" evidence="3">
    <location>
        <begin position="130"/>
        <end position="343"/>
    </location>
</feature>
<accession>A0A9K3M1P2</accession>
<dbReference type="InterPro" id="IPR018962">
    <property type="entry name" value="DUF1995"/>
</dbReference>
<evidence type="ECO:0000256" key="1">
    <source>
        <dbReference type="SAM" id="MobiDB-lite"/>
    </source>
</evidence>
<dbReference type="AlphaFoldDB" id="A0A9K3M1P2"/>
<evidence type="ECO:0000259" key="3">
    <source>
        <dbReference type="Pfam" id="PF09353"/>
    </source>
</evidence>
<feature type="signal peptide" evidence="2">
    <location>
        <begin position="1"/>
        <end position="29"/>
    </location>
</feature>
<protein>
    <submittedName>
        <fullName evidence="4">DUF1995 domain containing protein</fullName>
    </submittedName>
</protein>
<dbReference type="OrthoDB" id="41089at2759"/>
<evidence type="ECO:0000313" key="4">
    <source>
        <dbReference type="EMBL" id="KAG7372484.1"/>
    </source>
</evidence>